<dbReference type="KEGG" id="ffu:CLAFUR5_06372"/>
<reference evidence="1" key="1">
    <citation type="submission" date="2021-12" db="EMBL/GenBank/DDBJ databases">
        <authorList>
            <person name="Zaccaron A."/>
            <person name="Stergiopoulos I."/>
        </authorList>
    </citation>
    <scope>NUCLEOTIDE SEQUENCE</scope>
    <source>
        <strain evidence="1">Race5_Kim</strain>
    </source>
</reference>
<name>A0A9Q8P933_PASFU</name>
<proteinExistence type="predicted"/>
<evidence type="ECO:0000313" key="1">
    <source>
        <dbReference type="EMBL" id="UJO17627.1"/>
    </source>
</evidence>
<reference evidence="1" key="2">
    <citation type="journal article" date="2022" name="Microb. Genom.">
        <title>A chromosome-scale genome assembly of the tomato pathogen Cladosporium fulvum reveals a compartmentalized genome architecture and the presence of a dispensable chromosome.</title>
        <authorList>
            <person name="Zaccaron A.Z."/>
            <person name="Chen L.H."/>
            <person name="Samaras A."/>
            <person name="Stergiopoulos I."/>
        </authorList>
    </citation>
    <scope>NUCLEOTIDE SEQUENCE</scope>
    <source>
        <strain evidence="1">Race5_Kim</strain>
    </source>
</reference>
<protein>
    <submittedName>
        <fullName evidence="1">Uncharacterized protein</fullName>
    </submittedName>
</protein>
<evidence type="ECO:0000313" key="2">
    <source>
        <dbReference type="Proteomes" id="UP000756132"/>
    </source>
</evidence>
<organism evidence="1 2">
    <name type="scientific">Passalora fulva</name>
    <name type="common">Tomato leaf mold</name>
    <name type="synonym">Cladosporium fulvum</name>
    <dbReference type="NCBI Taxonomy" id="5499"/>
    <lineage>
        <taxon>Eukaryota</taxon>
        <taxon>Fungi</taxon>
        <taxon>Dikarya</taxon>
        <taxon>Ascomycota</taxon>
        <taxon>Pezizomycotina</taxon>
        <taxon>Dothideomycetes</taxon>
        <taxon>Dothideomycetidae</taxon>
        <taxon>Mycosphaerellales</taxon>
        <taxon>Mycosphaerellaceae</taxon>
        <taxon>Fulvia</taxon>
    </lineage>
</organism>
<gene>
    <name evidence="1" type="ORF">CLAFUR5_06372</name>
</gene>
<dbReference type="RefSeq" id="XP_047761993.1">
    <property type="nucleotide sequence ID" value="XM_047905520.1"/>
</dbReference>
<dbReference type="AlphaFoldDB" id="A0A9Q8P933"/>
<dbReference type="OrthoDB" id="3650975at2759"/>
<dbReference type="EMBL" id="CP090167">
    <property type="protein sequence ID" value="UJO17627.1"/>
    <property type="molecule type" value="Genomic_DNA"/>
</dbReference>
<accession>A0A9Q8P933</accession>
<sequence>MAGATILENGQHKTPRPRVDFPLPQELQDIIYDFLPGGETTNYIPTPDRAVAIHQSVRLSSTAPRYYFHSAILGVNKTIGREAEESLYNKNGLVLVTIEDVNAAAVLHASDVPVVYEGRVGETKRYAFTINIAWTRSRVNWTSSEGGSDREQYTCTMLLQDLPRLFKMLRMQCQYTAAKCTYVCSEPGEDLLLKSNARDGDEEHTSSPRIEINRVADHPVSKKMQTVFLEALGEAVGAGYDMSIRGFADEVAVQKVKDDISPKLVWRHLYALERLDILFELKKGADTLARAGSFPAAISRNIEILNTGIGRATPAPLQDRVNGTIAYTIHRTRAELLILDISRGLVWIYLQLHRVDLAQELIVYAIAAQGTFRTVEVQLDLAHADLLILTLNAARIEDATQTALRDMVHTLNQVSAVLLPQDVLHDLNEVKRALAKMDKEGGRFELDLAGLSIATMPTRCFNSNIRDFVTMPARTAEDTGLQDLEHLRRLTDEEKKVIVEYQKKNGLLVSKFL</sequence>
<dbReference type="GeneID" id="71986250"/>
<keyword evidence="2" id="KW-1185">Reference proteome</keyword>
<dbReference type="Proteomes" id="UP000756132">
    <property type="component" value="Chromosome 5"/>
</dbReference>